<evidence type="ECO:0000259" key="2">
    <source>
        <dbReference type="Pfam" id="PF14534"/>
    </source>
</evidence>
<name>A0ABV2PWA9_9GAMM</name>
<dbReference type="EMBL" id="JBEPSD010000001">
    <property type="protein sequence ID" value="MET4569334.1"/>
    <property type="molecule type" value="Genomic_DNA"/>
</dbReference>
<keyword evidence="1" id="KW-0732">Signal</keyword>
<keyword evidence="4" id="KW-1185">Reference proteome</keyword>
<feature type="chain" id="PRO_5045767930" evidence="1">
    <location>
        <begin position="30"/>
        <end position="166"/>
    </location>
</feature>
<accession>A0ABV2PWA9</accession>
<feature type="signal peptide" evidence="1">
    <location>
        <begin position="1"/>
        <end position="29"/>
    </location>
</feature>
<organism evidence="3 4">
    <name type="scientific">Rhodanobacter soli</name>
    <dbReference type="NCBI Taxonomy" id="590609"/>
    <lineage>
        <taxon>Bacteria</taxon>
        <taxon>Pseudomonadati</taxon>
        <taxon>Pseudomonadota</taxon>
        <taxon>Gammaproteobacteria</taxon>
        <taxon>Lysobacterales</taxon>
        <taxon>Rhodanobacteraceae</taxon>
        <taxon>Rhodanobacter</taxon>
    </lineage>
</organism>
<dbReference type="Gene3D" id="3.10.450.50">
    <property type="match status" value="1"/>
</dbReference>
<dbReference type="InterPro" id="IPR027843">
    <property type="entry name" value="DUF4440"/>
</dbReference>
<gene>
    <name evidence="3" type="ORF">ABIE04_001661</name>
</gene>
<feature type="domain" description="DUF4440" evidence="2">
    <location>
        <begin position="46"/>
        <end position="154"/>
    </location>
</feature>
<dbReference type="SUPFAM" id="SSF54427">
    <property type="entry name" value="NTF2-like"/>
    <property type="match status" value="1"/>
</dbReference>
<dbReference type="Pfam" id="PF14534">
    <property type="entry name" value="DUF4440"/>
    <property type="match status" value="1"/>
</dbReference>
<evidence type="ECO:0000313" key="4">
    <source>
        <dbReference type="Proteomes" id="UP001549251"/>
    </source>
</evidence>
<comment type="caution">
    <text evidence="3">The sequence shown here is derived from an EMBL/GenBank/DDBJ whole genome shotgun (WGS) entry which is preliminary data.</text>
</comment>
<sequence length="166" mass="17568">MRKQGLFQVGMACLAVLVLGAEMTIAATAAASAADVDETGRNEAAVIAVDQHWLEAELDGDTAWLDELLLPEYRSVGADGAVHPKAAIVAHAAKNRGNDAERRKVEAWLKAHPSGQSVVIRGDTAILSFYDPAKGAASDVRSSDVFVYVGGRWHALYSQHSAATKG</sequence>
<evidence type="ECO:0000256" key="1">
    <source>
        <dbReference type="SAM" id="SignalP"/>
    </source>
</evidence>
<dbReference type="InterPro" id="IPR032710">
    <property type="entry name" value="NTF2-like_dom_sf"/>
</dbReference>
<proteinExistence type="predicted"/>
<reference evidence="3 4" key="1">
    <citation type="submission" date="2024-06" db="EMBL/GenBank/DDBJ databases">
        <title>Sorghum-associated microbial communities from plants grown in Nebraska, USA.</title>
        <authorList>
            <person name="Schachtman D."/>
        </authorList>
    </citation>
    <scope>NUCLEOTIDE SEQUENCE [LARGE SCALE GENOMIC DNA]</scope>
    <source>
        <strain evidence="3 4">1757</strain>
    </source>
</reference>
<dbReference type="RefSeq" id="WP_354548595.1">
    <property type="nucleotide sequence ID" value="NZ_JBEPSD010000001.1"/>
</dbReference>
<evidence type="ECO:0000313" key="3">
    <source>
        <dbReference type="EMBL" id="MET4569334.1"/>
    </source>
</evidence>
<protein>
    <submittedName>
        <fullName evidence="3">Transcriptional antiterminator Rof (Rho-off)</fullName>
    </submittedName>
</protein>
<dbReference type="Proteomes" id="UP001549251">
    <property type="component" value="Unassembled WGS sequence"/>
</dbReference>